<dbReference type="AlphaFoldDB" id="A0A4U5NAG5"/>
<reference evidence="7" key="1">
    <citation type="submission" date="2018-10" db="EMBL/GenBank/DDBJ databases">
        <title>Population genomic analysis revealed the cold adaptation of white poplar.</title>
        <authorList>
            <person name="Liu Y.-J."/>
        </authorList>
    </citation>
    <scope>NUCLEOTIDE SEQUENCE [LARGE SCALE GENOMIC DNA]</scope>
    <source>
        <strain evidence="7">PAL-ZL1</strain>
    </source>
</reference>
<evidence type="ECO:0000313" key="7">
    <source>
        <dbReference type="EMBL" id="TKR79173.1"/>
    </source>
</evidence>
<dbReference type="CDD" id="cd10017">
    <property type="entry name" value="B3_DNA"/>
    <property type="match status" value="1"/>
</dbReference>
<name>A0A4U5NAG5_POPAL</name>
<dbReference type="PANTHER" id="PTHR31140:SF145">
    <property type="entry name" value="TF-B3 DOMAIN-CONTAINING PROTEIN"/>
    <property type="match status" value="1"/>
</dbReference>
<evidence type="ECO:0000259" key="6">
    <source>
        <dbReference type="PROSITE" id="PS50863"/>
    </source>
</evidence>
<dbReference type="InterPro" id="IPR003340">
    <property type="entry name" value="B3_DNA-bd"/>
</dbReference>
<dbReference type="GO" id="GO:0003677">
    <property type="term" value="F:DNA binding"/>
    <property type="evidence" value="ECO:0007669"/>
    <property type="project" value="UniProtKB-KW"/>
</dbReference>
<dbReference type="GO" id="GO:0005634">
    <property type="term" value="C:nucleus"/>
    <property type="evidence" value="ECO:0007669"/>
    <property type="project" value="UniProtKB-SubCell"/>
</dbReference>
<dbReference type="Pfam" id="PF02362">
    <property type="entry name" value="B3"/>
    <property type="match status" value="1"/>
</dbReference>
<dbReference type="SMART" id="SM01019">
    <property type="entry name" value="B3"/>
    <property type="match status" value="1"/>
</dbReference>
<sequence>MASFSKILRPTDICKRLSVPTKYLKSLPSFGGGHAVDFQAVDDKGHVWPFKCSVRKKGRYPKPVLSKGWLPFVASKNLKAGDKVRFYRDKNKPAAKRVYKVRVAKEVRIFGVIFGYAPILAP</sequence>
<dbReference type="InterPro" id="IPR015300">
    <property type="entry name" value="DNA-bd_pseudobarrel_sf"/>
</dbReference>
<evidence type="ECO:0000256" key="2">
    <source>
        <dbReference type="ARBA" id="ARBA00023015"/>
    </source>
</evidence>
<comment type="subcellular location">
    <subcellularLocation>
        <location evidence="1">Nucleus</location>
    </subcellularLocation>
</comment>
<comment type="caution">
    <text evidence="7">The sequence shown here is derived from an EMBL/GenBank/DDBJ whole genome shotgun (WGS) entry which is preliminary data.</text>
</comment>
<feature type="domain" description="TF-B3" evidence="6">
    <location>
        <begin position="16"/>
        <end position="102"/>
    </location>
</feature>
<dbReference type="EMBL" id="RCHU01001074">
    <property type="protein sequence ID" value="TKR79173.1"/>
    <property type="molecule type" value="Genomic_DNA"/>
</dbReference>
<protein>
    <recommendedName>
        <fullName evidence="6">TF-B3 domain-containing protein</fullName>
    </recommendedName>
</protein>
<keyword evidence="5" id="KW-0539">Nucleus</keyword>
<dbReference type="InterPro" id="IPR044800">
    <property type="entry name" value="LEC2-like"/>
</dbReference>
<accession>A0A4U5NAG5</accession>
<organism evidence="7">
    <name type="scientific">Populus alba</name>
    <name type="common">White poplar</name>
    <dbReference type="NCBI Taxonomy" id="43335"/>
    <lineage>
        <taxon>Eukaryota</taxon>
        <taxon>Viridiplantae</taxon>
        <taxon>Streptophyta</taxon>
        <taxon>Embryophyta</taxon>
        <taxon>Tracheophyta</taxon>
        <taxon>Spermatophyta</taxon>
        <taxon>Magnoliopsida</taxon>
        <taxon>eudicotyledons</taxon>
        <taxon>Gunneridae</taxon>
        <taxon>Pentapetalae</taxon>
        <taxon>rosids</taxon>
        <taxon>fabids</taxon>
        <taxon>Malpighiales</taxon>
        <taxon>Salicaceae</taxon>
        <taxon>Saliceae</taxon>
        <taxon>Populus</taxon>
    </lineage>
</organism>
<evidence type="ECO:0000256" key="3">
    <source>
        <dbReference type="ARBA" id="ARBA00023125"/>
    </source>
</evidence>
<gene>
    <name evidence="7" type="ORF">D5086_0000275120</name>
</gene>
<dbReference type="PROSITE" id="PS50863">
    <property type="entry name" value="B3"/>
    <property type="match status" value="1"/>
</dbReference>
<keyword evidence="4" id="KW-0804">Transcription</keyword>
<evidence type="ECO:0000256" key="4">
    <source>
        <dbReference type="ARBA" id="ARBA00023163"/>
    </source>
</evidence>
<evidence type="ECO:0000256" key="1">
    <source>
        <dbReference type="ARBA" id="ARBA00004123"/>
    </source>
</evidence>
<evidence type="ECO:0000256" key="5">
    <source>
        <dbReference type="ARBA" id="ARBA00023242"/>
    </source>
</evidence>
<dbReference type="SUPFAM" id="SSF101936">
    <property type="entry name" value="DNA-binding pseudobarrel domain"/>
    <property type="match status" value="1"/>
</dbReference>
<dbReference type="GO" id="GO:0003700">
    <property type="term" value="F:DNA-binding transcription factor activity"/>
    <property type="evidence" value="ECO:0007669"/>
    <property type="project" value="InterPro"/>
</dbReference>
<keyword evidence="3" id="KW-0238">DNA-binding</keyword>
<dbReference type="Gene3D" id="2.40.330.10">
    <property type="entry name" value="DNA-binding pseudobarrel domain"/>
    <property type="match status" value="1"/>
</dbReference>
<dbReference type="PANTHER" id="PTHR31140">
    <property type="entry name" value="B3 DOMAIN-CONTAINING TRANSCRIPTION FACTOR ABI3"/>
    <property type="match status" value="1"/>
</dbReference>
<keyword evidence="2" id="KW-0805">Transcription regulation</keyword>
<proteinExistence type="predicted"/>